<proteinExistence type="inferred from homology"/>
<sequence length="149" mass="16037">MALCALRLSTPSVLRASLAWQRPVPRLRAAMSTANRSVGGVEAAQVSLVFVTVPTKEVAHRIAHNLVESKLAACVNIIPGLESVYVWQGKVATDAELLLKIKTRRALVAQLAAAVKELHPYDECEVTAVDVTGGSDSYLDWVRDSTKAS</sequence>
<dbReference type="EMBL" id="SIDB01000010">
    <property type="protein sequence ID" value="KAI3427147.1"/>
    <property type="molecule type" value="Genomic_DNA"/>
</dbReference>
<dbReference type="InterPro" id="IPR004323">
    <property type="entry name" value="Ion_tolerance_CutA"/>
</dbReference>
<dbReference type="InterPro" id="IPR011322">
    <property type="entry name" value="N-reg_PII-like_a/b"/>
</dbReference>
<dbReference type="SUPFAM" id="SSF54913">
    <property type="entry name" value="GlnB-like"/>
    <property type="match status" value="1"/>
</dbReference>
<dbReference type="Pfam" id="PF03091">
    <property type="entry name" value="CutA1"/>
    <property type="match status" value="1"/>
</dbReference>
<dbReference type="GO" id="GO:0005507">
    <property type="term" value="F:copper ion binding"/>
    <property type="evidence" value="ECO:0007669"/>
    <property type="project" value="TreeGrafter"/>
</dbReference>
<dbReference type="Proteomes" id="UP001055712">
    <property type="component" value="Unassembled WGS sequence"/>
</dbReference>
<dbReference type="Gene3D" id="3.30.70.120">
    <property type="match status" value="1"/>
</dbReference>
<comment type="caution">
    <text evidence="2">The sequence shown here is derived from an EMBL/GenBank/DDBJ whole genome shotgun (WGS) entry which is preliminary data.</text>
</comment>
<dbReference type="OrthoDB" id="2017693at2759"/>
<dbReference type="PANTHER" id="PTHR23419:SF8">
    <property type="entry name" value="FI09726P"/>
    <property type="match status" value="1"/>
</dbReference>
<protein>
    <submittedName>
        <fullName evidence="2">Uncharacterized protein</fullName>
    </submittedName>
</protein>
<evidence type="ECO:0000256" key="1">
    <source>
        <dbReference type="ARBA" id="ARBA00010169"/>
    </source>
</evidence>
<gene>
    <name evidence="2" type="ORF">D9Q98_007084</name>
</gene>
<reference evidence="2" key="1">
    <citation type="journal article" date="2019" name="Plant J.">
        <title>Chlorella vulgaris genome assembly and annotation reveals the molecular basis for metabolic acclimation to high light conditions.</title>
        <authorList>
            <person name="Cecchin M."/>
            <person name="Marcolungo L."/>
            <person name="Rossato M."/>
            <person name="Girolomoni L."/>
            <person name="Cosentino E."/>
            <person name="Cuine S."/>
            <person name="Li-Beisson Y."/>
            <person name="Delledonne M."/>
            <person name="Ballottari M."/>
        </authorList>
    </citation>
    <scope>NUCLEOTIDE SEQUENCE</scope>
    <source>
        <strain evidence="2">211/11P</strain>
    </source>
</reference>
<keyword evidence="3" id="KW-1185">Reference proteome</keyword>
<name>A0A9D4TJH1_CHLVU</name>
<evidence type="ECO:0000313" key="3">
    <source>
        <dbReference type="Proteomes" id="UP001055712"/>
    </source>
</evidence>
<organism evidence="2 3">
    <name type="scientific">Chlorella vulgaris</name>
    <name type="common">Green alga</name>
    <dbReference type="NCBI Taxonomy" id="3077"/>
    <lineage>
        <taxon>Eukaryota</taxon>
        <taxon>Viridiplantae</taxon>
        <taxon>Chlorophyta</taxon>
        <taxon>core chlorophytes</taxon>
        <taxon>Trebouxiophyceae</taxon>
        <taxon>Chlorellales</taxon>
        <taxon>Chlorellaceae</taxon>
        <taxon>Chlorella clade</taxon>
        <taxon>Chlorella</taxon>
    </lineage>
</organism>
<comment type="similarity">
    <text evidence="1">Belongs to the CutA family.</text>
</comment>
<dbReference type="AlphaFoldDB" id="A0A9D4TJH1"/>
<evidence type="ECO:0000313" key="2">
    <source>
        <dbReference type="EMBL" id="KAI3427147.1"/>
    </source>
</evidence>
<accession>A0A9D4TJH1</accession>
<dbReference type="PANTHER" id="PTHR23419">
    <property type="entry name" value="DIVALENT CATION TOLERANCE CUTA-RELATED"/>
    <property type="match status" value="1"/>
</dbReference>
<dbReference type="GO" id="GO:0010038">
    <property type="term" value="P:response to metal ion"/>
    <property type="evidence" value="ECO:0007669"/>
    <property type="project" value="InterPro"/>
</dbReference>
<reference evidence="2" key="2">
    <citation type="submission" date="2020-11" db="EMBL/GenBank/DDBJ databases">
        <authorList>
            <person name="Cecchin M."/>
            <person name="Marcolungo L."/>
            <person name="Rossato M."/>
            <person name="Girolomoni L."/>
            <person name="Cosentino E."/>
            <person name="Cuine S."/>
            <person name="Li-Beisson Y."/>
            <person name="Delledonne M."/>
            <person name="Ballottari M."/>
        </authorList>
    </citation>
    <scope>NUCLEOTIDE SEQUENCE</scope>
    <source>
        <strain evidence="2">211/11P</strain>
        <tissue evidence="2">Whole cell</tissue>
    </source>
</reference>
<dbReference type="InterPro" id="IPR015867">
    <property type="entry name" value="N-reg_PII/ATP_PRibTrfase_C"/>
</dbReference>